<accession>A0A1I4JP14</accession>
<dbReference type="PANTHER" id="PTHR24045:SF0">
    <property type="entry name" value="N-ACETYLGLUCOSAMINE-1-PHOSPHOTRANSFERASE SUBUNITS ALPHA_BETA"/>
    <property type="match status" value="1"/>
</dbReference>
<organism evidence="5 6">
    <name type="scientific">Shimia aestuarii</name>
    <dbReference type="NCBI Taxonomy" id="254406"/>
    <lineage>
        <taxon>Bacteria</taxon>
        <taxon>Pseudomonadati</taxon>
        <taxon>Pseudomonadota</taxon>
        <taxon>Alphaproteobacteria</taxon>
        <taxon>Rhodobacterales</taxon>
        <taxon>Roseobacteraceae</taxon>
    </lineage>
</organism>
<dbReference type="InterPro" id="IPR021520">
    <property type="entry name" value="Stealth_CR2"/>
</dbReference>
<protein>
    <submittedName>
        <fullName evidence="5">Stealth protein CR2, conserved region 2</fullName>
    </submittedName>
</protein>
<dbReference type="GO" id="GO:0000271">
    <property type="term" value="P:polysaccharide biosynthetic process"/>
    <property type="evidence" value="ECO:0007669"/>
    <property type="project" value="UniProtKB-KW"/>
</dbReference>
<evidence type="ECO:0000313" key="6">
    <source>
        <dbReference type="Proteomes" id="UP000199144"/>
    </source>
</evidence>
<evidence type="ECO:0000259" key="4">
    <source>
        <dbReference type="Pfam" id="PF11380"/>
    </source>
</evidence>
<evidence type="ECO:0000256" key="3">
    <source>
        <dbReference type="ARBA" id="ARBA00023169"/>
    </source>
</evidence>
<comment type="similarity">
    <text evidence="1">Belongs to the stealth family.</text>
</comment>
<feature type="domain" description="Stealth protein CR2 conserved region 2" evidence="4">
    <location>
        <begin position="52"/>
        <end position="142"/>
    </location>
</feature>
<reference evidence="5 6" key="1">
    <citation type="submission" date="2016-10" db="EMBL/GenBank/DDBJ databases">
        <authorList>
            <person name="de Groot N.N."/>
        </authorList>
    </citation>
    <scope>NUCLEOTIDE SEQUENCE [LARGE SCALE GENOMIC DNA]</scope>
    <source>
        <strain evidence="5 6">DSM 15283</strain>
    </source>
</reference>
<dbReference type="STRING" id="254406.SAMN04488042_1011108"/>
<dbReference type="Proteomes" id="UP000199144">
    <property type="component" value="Unassembled WGS sequence"/>
</dbReference>
<evidence type="ECO:0000256" key="2">
    <source>
        <dbReference type="ARBA" id="ARBA00022679"/>
    </source>
</evidence>
<sequence>MTGTTPQSPSNPGEKTDVVIMWVDDQFDGYQAQLAQYARTTHDTNPNRTRDNLELLRYCLRSLDAHLPEMRHLYLFTQRPQVPPWLNAEHPDLRLVHHDAVMDPAIQPTFNSFSIMSHVHLLPGLSDQYLFFEDDMMLARPGLMQAMQRDGMPISFFKQKTTKNADALDPVKDGPWNHALANANRVLNDTWGDKPRAYAIHGPRLFDKSAVAGLVEQFSEDFAKTRATRFRDGSNLPLEYFYPHAMVEQGAAVPCTPEESAAMEGYASLENVLPWTWFQLWNMKRRAPFCYTLNDSFGPRPNKRVERLVRRWLEREFPAPSRFER</sequence>
<keyword evidence="6" id="KW-1185">Reference proteome</keyword>
<dbReference type="RefSeq" id="WP_131814331.1">
    <property type="nucleotide sequence ID" value="NZ_FOTQ01000001.1"/>
</dbReference>
<evidence type="ECO:0000313" key="5">
    <source>
        <dbReference type="EMBL" id="SFL68280.1"/>
    </source>
</evidence>
<dbReference type="PANTHER" id="PTHR24045">
    <property type="match status" value="1"/>
</dbReference>
<dbReference type="AlphaFoldDB" id="A0A1I4JP14"/>
<evidence type="ECO:0000256" key="1">
    <source>
        <dbReference type="ARBA" id="ARBA00007583"/>
    </source>
</evidence>
<dbReference type="InterPro" id="IPR047141">
    <property type="entry name" value="Stealth"/>
</dbReference>
<dbReference type="GO" id="GO:0016772">
    <property type="term" value="F:transferase activity, transferring phosphorus-containing groups"/>
    <property type="evidence" value="ECO:0007669"/>
    <property type="project" value="InterPro"/>
</dbReference>
<proteinExistence type="inferred from homology"/>
<keyword evidence="2" id="KW-0808">Transferase</keyword>
<dbReference type="OrthoDB" id="9776077at2"/>
<dbReference type="EMBL" id="FOTQ01000001">
    <property type="protein sequence ID" value="SFL68280.1"/>
    <property type="molecule type" value="Genomic_DNA"/>
</dbReference>
<gene>
    <name evidence="5" type="ORF">SAMN04488042_1011108</name>
</gene>
<dbReference type="Pfam" id="PF11380">
    <property type="entry name" value="Stealth_CR2"/>
    <property type="match status" value="1"/>
</dbReference>
<name>A0A1I4JP14_9RHOB</name>
<keyword evidence="3" id="KW-0270">Exopolysaccharide synthesis</keyword>